<evidence type="ECO:0000256" key="4">
    <source>
        <dbReference type="ARBA" id="ARBA00022679"/>
    </source>
</evidence>
<keyword evidence="3 9" id="KW-0328">Glycosyltransferase</keyword>
<dbReference type="PANTHER" id="PTHR33908:SF11">
    <property type="entry name" value="MEMBRANE PROTEIN"/>
    <property type="match status" value="1"/>
</dbReference>
<keyword evidence="7 8" id="KW-0472">Membrane</keyword>
<evidence type="ECO:0000256" key="7">
    <source>
        <dbReference type="ARBA" id="ARBA00023136"/>
    </source>
</evidence>
<keyword evidence="5 8" id="KW-0812">Transmembrane</keyword>
<keyword evidence="10" id="KW-1185">Reference proteome</keyword>
<evidence type="ECO:0000313" key="9">
    <source>
        <dbReference type="EMBL" id="MDT8898131.1"/>
    </source>
</evidence>
<feature type="transmembrane region" description="Helical" evidence="8">
    <location>
        <begin position="310"/>
        <end position="327"/>
    </location>
</feature>
<evidence type="ECO:0000256" key="5">
    <source>
        <dbReference type="ARBA" id="ARBA00022692"/>
    </source>
</evidence>
<dbReference type="EC" id="2.4.-.-" evidence="9"/>
<feature type="transmembrane region" description="Helical" evidence="8">
    <location>
        <begin position="45"/>
        <end position="64"/>
    </location>
</feature>
<dbReference type="InterPro" id="IPR050297">
    <property type="entry name" value="LipidA_mod_glycosyltrf_83"/>
</dbReference>
<accession>A0ABU3NQL7</accession>
<feature type="transmembrane region" description="Helical" evidence="8">
    <location>
        <begin position="128"/>
        <end position="147"/>
    </location>
</feature>
<feature type="transmembrane region" description="Helical" evidence="8">
    <location>
        <begin position="105"/>
        <end position="121"/>
    </location>
</feature>
<feature type="transmembrane region" description="Helical" evidence="8">
    <location>
        <begin position="76"/>
        <end position="99"/>
    </location>
</feature>
<dbReference type="GO" id="GO:0016757">
    <property type="term" value="F:glycosyltransferase activity"/>
    <property type="evidence" value="ECO:0007669"/>
    <property type="project" value="UniProtKB-KW"/>
</dbReference>
<feature type="transmembrane region" description="Helical" evidence="8">
    <location>
        <begin position="159"/>
        <end position="190"/>
    </location>
</feature>
<evidence type="ECO:0000256" key="1">
    <source>
        <dbReference type="ARBA" id="ARBA00004651"/>
    </source>
</evidence>
<evidence type="ECO:0000256" key="6">
    <source>
        <dbReference type="ARBA" id="ARBA00022989"/>
    </source>
</evidence>
<feature type="transmembrane region" description="Helical" evidence="8">
    <location>
        <begin position="255"/>
        <end position="273"/>
    </location>
</feature>
<evidence type="ECO:0000313" key="10">
    <source>
        <dbReference type="Proteomes" id="UP001254165"/>
    </source>
</evidence>
<evidence type="ECO:0000256" key="3">
    <source>
        <dbReference type="ARBA" id="ARBA00022676"/>
    </source>
</evidence>
<proteinExistence type="predicted"/>
<keyword evidence="6 8" id="KW-1133">Transmembrane helix</keyword>
<dbReference type="PANTHER" id="PTHR33908">
    <property type="entry name" value="MANNOSYLTRANSFERASE YKCB-RELATED"/>
    <property type="match status" value="1"/>
</dbReference>
<gene>
    <name evidence="9" type="ORF">QYE77_07600</name>
</gene>
<name>A0ABU3NQL7_9CHLR</name>
<evidence type="ECO:0000256" key="2">
    <source>
        <dbReference type="ARBA" id="ARBA00022475"/>
    </source>
</evidence>
<comment type="subcellular location">
    <subcellularLocation>
        <location evidence="1">Cell membrane</location>
        <topology evidence="1">Multi-pass membrane protein</topology>
    </subcellularLocation>
</comment>
<comment type="caution">
    <text evidence="9">The sequence shown here is derived from an EMBL/GenBank/DDBJ whole genome shotgun (WGS) entry which is preliminary data.</text>
</comment>
<reference evidence="9 10" key="1">
    <citation type="submission" date="2023-07" db="EMBL/GenBank/DDBJ databases">
        <title>Novel species of Thermanaerothrix with wide hydrolytic capabilities.</title>
        <authorList>
            <person name="Zayulina K.S."/>
            <person name="Podosokorskaya O.A."/>
            <person name="Elcheninov A.G."/>
        </authorList>
    </citation>
    <scope>NUCLEOTIDE SEQUENCE [LARGE SCALE GENOMIC DNA]</scope>
    <source>
        <strain evidence="9 10">4228-RoL</strain>
    </source>
</reference>
<dbReference type="EMBL" id="JAUHMF010000001">
    <property type="protein sequence ID" value="MDT8898131.1"/>
    <property type="molecule type" value="Genomic_DNA"/>
</dbReference>
<feature type="transmembrane region" description="Helical" evidence="8">
    <location>
        <begin position="285"/>
        <end position="304"/>
    </location>
</feature>
<keyword evidence="4 9" id="KW-0808">Transferase</keyword>
<protein>
    <submittedName>
        <fullName evidence="9">Glycosyltransferase family 39 protein</fullName>
        <ecNumber evidence="9">2.4.-.-</ecNumber>
    </submittedName>
</protein>
<evidence type="ECO:0000256" key="8">
    <source>
        <dbReference type="SAM" id="Phobius"/>
    </source>
</evidence>
<dbReference type="RefSeq" id="WP_315624776.1">
    <property type="nucleotide sequence ID" value="NZ_JAUHMF010000001.1"/>
</dbReference>
<keyword evidence="2" id="KW-1003">Cell membrane</keyword>
<sequence length="502" mass="55832">MSKRLQAGLLGLVLLLGLVVRLYRLADRGIWYDDAFSILLSERPLNLIVQGTAADTMPPLYYFLLHAWLQGGQSIAFIRTLNVVLSCGIILAVYALGSILWGERVGLVASLLIAFSPLQVYHAQEVRMYALLALALVGYTLAFVRLWQADTAGRTDWLAWAGLILAGVIAMYTHNLAIFSLVFPGLFLLLRRAWRLLGLWLAGLMLIGLLSLPWLVLVPGQIAKIQAAFWTPRPGLAEILQALVIFHTNLPLPPLWLGVALFITLASLTLVIFETLRFCPREDKEGLLITAGLLPPGLIFGASYLMRPIFVPRAFILSQVIYFLFCARVLTHSRRCTPAILLAWLLIGGDLIGLVYQASYAEFPRSPFRAAMQGVHAAYDRAQAVGERLCIVHDNKLSFFPSHIYDRGLPQTFLDDVPGSHNDTYAPATRAAIGLFPQPSIAAATQGCDRVAFVVFDKAIQEYREIGYAEHAVIAWLEDRFVPTSRERYGDLWVLYFSQPIP</sequence>
<organism evidence="9 10">
    <name type="scientific">Thermanaerothrix solaris</name>
    <dbReference type="NCBI Taxonomy" id="3058434"/>
    <lineage>
        <taxon>Bacteria</taxon>
        <taxon>Bacillati</taxon>
        <taxon>Chloroflexota</taxon>
        <taxon>Anaerolineae</taxon>
        <taxon>Anaerolineales</taxon>
        <taxon>Anaerolineaceae</taxon>
        <taxon>Thermanaerothrix</taxon>
    </lineage>
</organism>
<dbReference type="Proteomes" id="UP001254165">
    <property type="component" value="Unassembled WGS sequence"/>
</dbReference>
<feature type="transmembrane region" description="Helical" evidence="8">
    <location>
        <begin position="197"/>
        <end position="216"/>
    </location>
</feature>
<feature type="transmembrane region" description="Helical" evidence="8">
    <location>
        <begin position="339"/>
        <end position="359"/>
    </location>
</feature>